<sequence length="700" mass="71282">MSNPRLSLSLSTLVLLVACNQVTSSEKAAETKTDAPAEAKAPPAPTAPAPAAPTGPATVDELLGLVQDGTASYVVFKAPDSLLALAETAASTFEQPLTTLVTATSPDKVSTLTENFALFKHGVADAKAALAKAGTDLARGIVVTSTSLSGGDDTVVTFSASSAEAAQGLLAALKIPDAATAVCQAVATRPGYVTCAKDQATIAAYKPADGKTARTRLNAALPAVAVDDLAFFGYVADGDVHFGLDNPAGGATLHVSAPPDAKDMFTTLAPGQAELLRFAPPGTGFMWMKLDLDELKKKGLNEVPPPFSATVGAFTGEVLFGGSADPAALQARFGFSDTSSLAPLADLAVAFGGPMIHNKPIPDVPGSKVSFKAENVSVGTDKVKALHFGASGVPQAKALAEQLGLSLDAWVFPAEGTLAAVVGADAKSVGLVKAAANSEATIAALPPALAQSLRAGEVGFVGHIPLDGLQSPALTRLLDSALASVPGYNPANARSALAVVAPVSSTTMWVSEHQNTGVIHFAVQTIGNTTDEEGKAALAAAASADPVKAFTDLAAKYPNSPRIAAYQTRAGQGGPGALIGGSAPALLMATAAGYAMFSGTSMSGTGDAVVPPPVVEAPKVEEPKKEEPKKEEPKKEEPKKEAPKTETPKTETPKTETPKTETPKTETPKAETPKTETPKTGGIKIDASKVEKPKRVGRQE</sequence>
<feature type="compositionally biased region" description="Pro residues" evidence="1">
    <location>
        <begin position="42"/>
        <end position="53"/>
    </location>
</feature>
<name>A0ABT5AYV5_9BACT</name>
<dbReference type="Proteomes" id="UP001217838">
    <property type="component" value="Unassembled WGS sequence"/>
</dbReference>
<feature type="compositionally biased region" description="Basic and acidic residues" evidence="1">
    <location>
        <begin position="618"/>
        <end position="677"/>
    </location>
</feature>
<protein>
    <submittedName>
        <fullName evidence="2">Uncharacterized protein</fullName>
    </submittedName>
</protein>
<dbReference type="EMBL" id="JAQNDN010000001">
    <property type="protein sequence ID" value="MDC0666625.1"/>
    <property type="molecule type" value="Genomic_DNA"/>
</dbReference>
<feature type="compositionally biased region" description="Basic and acidic residues" evidence="1">
    <location>
        <begin position="27"/>
        <end position="37"/>
    </location>
</feature>
<proteinExistence type="predicted"/>
<organism evidence="2 3">
    <name type="scientific">Nannocystis radixulma</name>
    <dbReference type="NCBI Taxonomy" id="2995305"/>
    <lineage>
        <taxon>Bacteria</taxon>
        <taxon>Pseudomonadati</taxon>
        <taxon>Myxococcota</taxon>
        <taxon>Polyangia</taxon>
        <taxon>Nannocystales</taxon>
        <taxon>Nannocystaceae</taxon>
        <taxon>Nannocystis</taxon>
    </lineage>
</organism>
<comment type="caution">
    <text evidence="2">The sequence shown here is derived from an EMBL/GenBank/DDBJ whole genome shotgun (WGS) entry which is preliminary data.</text>
</comment>
<feature type="region of interest" description="Disordered" evidence="1">
    <location>
        <begin position="27"/>
        <end position="55"/>
    </location>
</feature>
<feature type="compositionally biased region" description="Basic and acidic residues" evidence="1">
    <location>
        <begin position="686"/>
        <end position="700"/>
    </location>
</feature>
<evidence type="ECO:0000313" key="3">
    <source>
        <dbReference type="Proteomes" id="UP001217838"/>
    </source>
</evidence>
<dbReference type="PROSITE" id="PS51257">
    <property type="entry name" value="PROKAR_LIPOPROTEIN"/>
    <property type="match status" value="1"/>
</dbReference>
<evidence type="ECO:0000256" key="1">
    <source>
        <dbReference type="SAM" id="MobiDB-lite"/>
    </source>
</evidence>
<keyword evidence="3" id="KW-1185">Reference proteome</keyword>
<dbReference type="RefSeq" id="WP_271994221.1">
    <property type="nucleotide sequence ID" value="NZ_JAQNDN010000001.1"/>
</dbReference>
<accession>A0ABT5AYV5</accession>
<gene>
    <name evidence="2" type="ORF">POL58_02715</name>
</gene>
<feature type="region of interest" description="Disordered" evidence="1">
    <location>
        <begin position="608"/>
        <end position="700"/>
    </location>
</feature>
<reference evidence="2 3" key="1">
    <citation type="submission" date="2022-11" db="EMBL/GenBank/DDBJ databases">
        <title>Minimal conservation of predation-associated metabolite biosynthetic gene clusters underscores biosynthetic potential of Myxococcota including descriptions for ten novel species: Archangium lansinium sp. nov., Myxococcus landrumus sp. nov., Nannocystis bai.</title>
        <authorList>
            <person name="Ahearne A."/>
            <person name="Stevens C."/>
            <person name="Dowd S."/>
        </authorList>
    </citation>
    <scope>NUCLEOTIDE SEQUENCE [LARGE SCALE GENOMIC DNA]</scope>
    <source>
        <strain evidence="2 3">NCELM</strain>
    </source>
</reference>
<evidence type="ECO:0000313" key="2">
    <source>
        <dbReference type="EMBL" id="MDC0666625.1"/>
    </source>
</evidence>